<dbReference type="Proteomes" id="UP000762676">
    <property type="component" value="Unassembled WGS sequence"/>
</dbReference>
<reference evidence="2 3" key="1">
    <citation type="journal article" date="2021" name="Elife">
        <title>Chloroplast acquisition without the gene transfer in kleptoplastic sea slugs, Plakobranchus ocellatus.</title>
        <authorList>
            <person name="Maeda T."/>
            <person name="Takahashi S."/>
            <person name="Yoshida T."/>
            <person name="Shimamura S."/>
            <person name="Takaki Y."/>
            <person name="Nagai Y."/>
            <person name="Toyoda A."/>
            <person name="Suzuki Y."/>
            <person name="Arimoto A."/>
            <person name="Ishii H."/>
            <person name="Satoh N."/>
            <person name="Nishiyama T."/>
            <person name="Hasebe M."/>
            <person name="Maruyama T."/>
            <person name="Minagawa J."/>
            <person name="Obokata J."/>
            <person name="Shigenobu S."/>
        </authorList>
    </citation>
    <scope>NUCLEOTIDE SEQUENCE [LARGE SCALE GENOMIC DNA]</scope>
</reference>
<organism evidence="2 3">
    <name type="scientific">Elysia marginata</name>
    <dbReference type="NCBI Taxonomy" id="1093978"/>
    <lineage>
        <taxon>Eukaryota</taxon>
        <taxon>Metazoa</taxon>
        <taxon>Spiralia</taxon>
        <taxon>Lophotrochozoa</taxon>
        <taxon>Mollusca</taxon>
        <taxon>Gastropoda</taxon>
        <taxon>Heterobranchia</taxon>
        <taxon>Euthyneura</taxon>
        <taxon>Panpulmonata</taxon>
        <taxon>Sacoglossa</taxon>
        <taxon>Placobranchoidea</taxon>
        <taxon>Plakobranchidae</taxon>
        <taxon>Elysia</taxon>
    </lineage>
</organism>
<protein>
    <submittedName>
        <fullName evidence="2">Uncharacterized protein</fullName>
    </submittedName>
</protein>
<feature type="region of interest" description="Disordered" evidence="1">
    <location>
        <begin position="74"/>
        <end position="115"/>
    </location>
</feature>
<evidence type="ECO:0000313" key="3">
    <source>
        <dbReference type="Proteomes" id="UP000762676"/>
    </source>
</evidence>
<name>A0AAV4EYP8_9GAST</name>
<gene>
    <name evidence="2" type="ORF">ElyMa_000212800</name>
</gene>
<evidence type="ECO:0000256" key="1">
    <source>
        <dbReference type="SAM" id="MobiDB-lite"/>
    </source>
</evidence>
<sequence>MRHRIYLLPVGMRVVRHLFLFRSPRHARLGRRGERNRNSCLKTRLLTGSRETRCRIKISYSSLLEHLCIVNIIKNDDNDDDDDDVYDDSDDDDDDNDGDDDDDDDDDDNYDDADH</sequence>
<comment type="caution">
    <text evidence="2">The sequence shown here is derived from an EMBL/GenBank/DDBJ whole genome shotgun (WGS) entry which is preliminary data.</text>
</comment>
<dbReference type="EMBL" id="BMAT01000413">
    <property type="protein sequence ID" value="GFR65844.1"/>
    <property type="molecule type" value="Genomic_DNA"/>
</dbReference>
<proteinExistence type="predicted"/>
<accession>A0AAV4EYP8</accession>
<dbReference type="AlphaFoldDB" id="A0AAV4EYP8"/>
<keyword evidence="3" id="KW-1185">Reference proteome</keyword>
<evidence type="ECO:0000313" key="2">
    <source>
        <dbReference type="EMBL" id="GFR65844.1"/>
    </source>
</evidence>
<feature type="compositionally biased region" description="Acidic residues" evidence="1">
    <location>
        <begin position="77"/>
        <end position="115"/>
    </location>
</feature>